<evidence type="ECO:0000256" key="1">
    <source>
        <dbReference type="SAM" id="SignalP"/>
    </source>
</evidence>
<evidence type="ECO:0000313" key="3">
    <source>
        <dbReference type="Proteomes" id="UP001596037"/>
    </source>
</evidence>
<keyword evidence="3" id="KW-1185">Reference proteome</keyword>
<dbReference type="InterPro" id="IPR024409">
    <property type="entry name" value="DUF3833"/>
</dbReference>
<dbReference type="RefSeq" id="WP_376848726.1">
    <property type="nucleotide sequence ID" value="NZ_JBHSMF010000002.1"/>
</dbReference>
<evidence type="ECO:0000313" key="2">
    <source>
        <dbReference type="EMBL" id="MFC5496713.1"/>
    </source>
</evidence>
<feature type="chain" id="PRO_5047461252" evidence="1">
    <location>
        <begin position="25"/>
        <end position="175"/>
    </location>
</feature>
<organism evidence="2 3">
    <name type="scientific">Caenimonas terrae</name>
    <dbReference type="NCBI Taxonomy" id="696074"/>
    <lineage>
        <taxon>Bacteria</taxon>
        <taxon>Pseudomonadati</taxon>
        <taxon>Pseudomonadota</taxon>
        <taxon>Betaproteobacteria</taxon>
        <taxon>Burkholderiales</taxon>
        <taxon>Comamonadaceae</taxon>
        <taxon>Caenimonas</taxon>
    </lineage>
</organism>
<dbReference type="EMBL" id="JBHSMF010000002">
    <property type="protein sequence ID" value="MFC5496713.1"/>
    <property type="molecule type" value="Genomic_DNA"/>
</dbReference>
<comment type="caution">
    <text evidence="2">The sequence shown here is derived from an EMBL/GenBank/DDBJ whole genome shotgun (WGS) entry which is preliminary data.</text>
</comment>
<sequence length="175" mass="19594">MKRRLLLVSTGAGLLAGCAGPQLADFTGATPRLDLRSYFDGKVDAWGIFTDRGGKVVKRFTVAMECRWQGDQGVLDEAFLYSDGTRQRRVWRLTQLADGRYSGRADDVVGEALGRQSGNAFQWRYTLALPVDGRVIEVQMDDWMYLMSERVLLNKAAMSKFGVQLGEVTLSFTKR</sequence>
<protein>
    <submittedName>
        <fullName evidence="2">DUF3833 domain-containing protein</fullName>
    </submittedName>
</protein>
<proteinExistence type="predicted"/>
<accession>A0ABW0NA38</accession>
<feature type="signal peptide" evidence="1">
    <location>
        <begin position="1"/>
        <end position="24"/>
    </location>
</feature>
<name>A0ABW0NA38_9BURK</name>
<dbReference type="Pfam" id="PF12915">
    <property type="entry name" value="DUF3833"/>
    <property type="match status" value="1"/>
</dbReference>
<dbReference type="Proteomes" id="UP001596037">
    <property type="component" value="Unassembled WGS sequence"/>
</dbReference>
<dbReference type="PROSITE" id="PS51257">
    <property type="entry name" value="PROKAR_LIPOPROTEIN"/>
    <property type="match status" value="1"/>
</dbReference>
<gene>
    <name evidence="2" type="ORF">ACFPOE_04130</name>
</gene>
<keyword evidence="1" id="KW-0732">Signal</keyword>
<reference evidence="3" key="1">
    <citation type="journal article" date="2019" name="Int. J. Syst. Evol. Microbiol.">
        <title>The Global Catalogue of Microorganisms (GCM) 10K type strain sequencing project: providing services to taxonomists for standard genome sequencing and annotation.</title>
        <authorList>
            <consortium name="The Broad Institute Genomics Platform"/>
            <consortium name="The Broad Institute Genome Sequencing Center for Infectious Disease"/>
            <person name="Wu L."/>
            <person name="Ma J."/>
        </authorList>
    </citation>
    <scope>NUCLEOTIDE SEQUENCE [LARGE SCALE GENOMIC DNA]</scope>
    <source>
        <strain evidence="3">CCUG 57401</strain>
    </source>
</reference>